<evidence type="ECO:0000313" key="3">
    <source>
        <dbReference type="Proteomes" id="UP000224854"/>
    </source>
</evidence>
<proteinExistence type="predicted"/>
<dbReference type="OrthoDB" id="1749473at2759"/>
<keyword evidence="3" id="KW-1185">Reference proteome</keyword>
<feature type="region of interest" description="Disordered" evidence="1">
    <location>
        <begin position="98"/>
        <end position="123"/>
    </location>
</feature>
<feature type="region of interest" description="Disordered" evidence="1">
    <location>
        <begin position="168"/>
        <end position="188"/>
    </location>
</feature>
<comment type="caution">
    <text evidence="2">The sequence shown here is derived from an EMBL/GenBank/DDBJ whole genome shotgun (WGS) entry which is preliminary data.</text>
</comment>
<dbReference type="EMBL" id="NJEU01000294">
    <property type="protein sequence ID" value="PHH76914.1"/>
    <property type="molecule type" value="Genomic_DNA"/>
</dbReference>
<protein>
    <recommendedName>
        <fullName evidence="4">PH domain-containing protein</fullName>
    </recommendedName>
</protein>
<evidence type="ECO:0000313" key="2">
    <source>
        <dbReference type="EMBL" id="PHH76914.1"/>
    </source>
</evidence>
<evidence type="ECO:0000256" key="1">
    <source>
        <dbReference type="SAM" id="MobiDB-lite"/>
    </source>
</evidence>
<dbReference type="Proteomes" id="UP000224854">
    <property type="component" value="Unassembled WGS sequence"/>
</dbReference>
<feature type="compositionally biased region" description="Pro residues" evidence="1">
    <location>
        <begin position="717"/>
        <end position="732"/>
    </location>
</feature>
<gene>
    <name evidence="2" type="ORF">CDD82_3756</name>
</gene>
<name>A0A2C5ZBX5_9HYPO</name>
<feature type="region of interest" description="Disordered" evidence="1">
    <location>
        <begin position="361"/>
        <end position="386"/>
    </location>
</feature>
<evidence type="ECO:0008006" key="4">
    <source>
        <dbReference type="Google" id="ProtNLM"/>
    </source>
</evidence>
<feature type="region of interest" description="Disordered" evidence="1">
    <location>
        <begin position="1"/>
        <end position="57"/>
    </location>
</feature>
<accession>A0A2C5ZBX5</accession>
<dbReference type="AlphaFoldDB" id="A0A2C5ZBX5"/>
<organism evidence="2 3">
    <name type="scientific">Ophiocordyceps australis</name>
    <dbReference type="NCBI Taxonomy" id="1399860"/>
    <lineage>
        <taxon>Eukaryota</taxon>
        <taxon>Fungi</taxon>
        <taxon>Dikarya</taxon>
        <taxon>Ascomycota</taxon>
        <taxon>Pezizomycotina</taxon>
        <taxon>Sordariomycetes</taxon>
        <taxon>Hypocreomycetidae</taxon>
        <taxon>Hypocreales</taxon>
        <taxon>Ophiocordycipitaceae</taxon>
        <taxon>Ophiocordyceps</taxon>
    </lineage>
</organism>
<feature type="region of interest" description="Disordered" evidence="1">
    <location>
        <begin position="537"/>
        <end position="558"/>
    </location>
</feature>
<reference evidence="2 3" key="1">
    <citation type="submission" date="2017-06" db="EMBL/GenBank/DDBJ databases">
        <title>Ant-infecting Ophiocordyceps genomes reveal a high diversity of potential behavioral manipulation genes and a possible major role for enterotoxins.</title>
        <authorList>
            <person name="De Bekker C."/>
            <person name="Evans H.C."/>
            <person name="Brachmann A."/>
            <person name="Hughes D.P."/>
        </authorList>
    </citation>
    <scope>NUCLEOTIDE SEQUENCE [LARGE SCALE GENOMIC DNA]</scope>
    <source>
        <strain evidence="2 3">1348a</strain>
    </source>
</reference>
<sequence>MSLSTGPHAGHVNSLTPETAHAKVARRESRLGLRSLFARSRANKDVDPPPPSSHAESDFKVLGYRASVADLGHWPGGHGSDAVLGLNASLVNLDSATATTESTHAESGRTHAAPKTPKDGRGSVADWSMPPLFKAYPQSICHTTLATATMSAEAILRINDKRSALLNEAASTTQDGDKDRDKKRHRHTLSTSAESLEWTTKTYVLVTSGYVLQYAGSGSFDRLPEKVLRLGPCSAAFATDAIPGRHWVLNVSSTAETDGHAAHDSRSLLSKLSFRVERRNTCNLLMVFESADDMDMWIDALRTEIEKLGGKKRLSETGQPQEAEKQPSQRILVTRDASHLGRDVYSQRGAAVDSDMSARLTSASMSRGHSIDEESISTSALSQDEHQLDKLRDSSQRFSLLSSGQRTIFSSNCSSLDVSPTCESFAPQIIEEEPSPVQAEAMIRSRPNSPDRIGWRRSIQMGHLSRGRMTCRAEAISSPVGPMATPNFSLPNSLSRRFSRTTLLPPDADVPVSAEIRRHAPPSAWRKSRTLSMVTDEAAPQVAAPERPSTGHYKSRQTLPTRMASEPRLRSSFYAPQKPRQDEVAGHYPSCQLSVGGPRSYRVSVGPVPCGRQMHEPTAVATESRDTGYVARQRSSFLAPPGCRSRSVEGSRAASRISISSVLSDEPGRYMAARAATPTSRRAHRIPSYYASSSQLRAGVEDKALVNHRSLPQLAEGPPPAPPPTRALPPLPQNLKAPG</sequence>
<feature type="region of interest" description="Disordered" evidence="1">
    <location>
        <begin position="311"/>
        <end position="330"/>
    </location>
</feature>
<feature type="region of interest" description="Disordered" evidence="1">
    <location>
        <begin position="673"/>
        <end position="739"/>
    </location>
</feature>